<sequence>MHIQIIIIFFLLVVPLLTFMDVPYLTYIVTYISFLLISFATYVFSQESKYQKIYAWLVLVVVIFDICTQNMILLSFIAIWSLTSGVDVAINLTQSIIALRYVLSQFLLALINSTLSSITAISFIISFFIFDSKRDALSLHKEPGLKLLLAVIAEILTGFYVLIHYQSNLLLLMAIINYILIFIMLTKESFNVTDKLLFLNGFVCIYAICFAHTDLWIIVYHVTHTIFVVCKYDDMQKSKFIELLSWCKSMNFSPHFMIKTDFSLLIYLLLDYQKNYSVPHFFIGDKERPKKNFEFGYDNNGIVVFFDRNLKFKHSKRYQQMLQNYKVRLQPYGLIHLERIFTFKIYKLIQLLMYEHVIYDVAHKINIWYMALIRRDMFLGLHYQ</sequence>
<name>A0A6C0C9C1_9ZZZZ</name>
<proteinExistence type="predicted"/>
<reference evidence="2" key="1">
    <citation type="journal article" date="2020" name="Nature">
        <title>Giant virus diversity and host interactions through global metagenomics.</title>
        <authorList>
            <person name="Schulz F."/>
            <person name="Roux S."/>
            <person name="Paez-Espino D."/>
            <person name="Jungbluth S."/>
            <person name="Walsh D.A."/>
            <person name="Denef V.J."/>
            <person name="McMahon K.D."/>
            <person name="Konstantinidis K.T."/>
            <person name="Eloe-Fadrosh E.A."/>
            <person name="Kyrpides N.C."/>
            <person name="Woyke T."/>
        </authorList>
    </citation>
    <scope>NUCLEOTIDE SEQUENCE</scope>
    <source>
        <strain evidence="2">GVMAG-M-3300020192-26</strain>
    </source>
</reference>
<feature type="transmembrane region" description="Helical" evidence="1">
    <location>
        <begin position="56"/>
        <end position="82"/>
    </location>
</feature>
<accession>A0A6C0C9C1</accession>
<feature type="transmembrane region" description="Helical" evidence="1">
    <location>
        <begin position="28"/>
        <end position="44"/>
    </location>
</feature>
<keyword evidence="1" id="KW-0812">Transmembrane</keyword>
<dbReference type="AlphaFoldDB" id="A0A6C0C9C1"/>
<protein>
    <submittedName>
        <fullName evidence="2">Uncharacterized protein</fullName>
    </submittedName>
</protein>
<evidence type="ECO:0000256" key="1">
    <source>
        <dbReference type="SAM" id="Phobius"/>
    </source>
</evidence>
<evidence type="ECO:0000313" key="2">
    <source>
        <dbReference type="EMBL" id="QHT01336.1"/>
    </source>
</evidence>
<feature type="transmembrane region" description="Helical" evidence="1">
    <location>
        <begin position="197"/>
        <end position="222"/>
    </location>
</feature>
<feature type="transmembrane region" description="Helical" evidence="1">
    <location>
        <begin position="102"/>
        <end position="131"/>
    </location>
</feature>
<organism evidence="2">
    <name type="scientific">viral metagenome</name>
    <dbReference type="NCBI Taxonomy" id="1070528"/>
    <lineage>
        <taxon>unclassified sequences</taxon>
        <taxon>metagenomes</taxon>
        <taxon>organismal metagenomes</taxon>
    </lineage>
</organism>
<dbReference type="EMBL" id="MN739369">
    <property type="protein sequence ID" value="QHT01336.1"/>
    <property type="molecule type" value="Genomic_DNA"/>
</dbReference>
<feature type="transmembrane region" description="Helical" evidence="1">
    <location>
        <begin position="5"/>
        <end position="22"/>
    </location>
</feature>
<feature type="transmembrane region" description="Helical" evidence="1">
    <location>
        <begin position="169"/>
        <end position="185"/>
    </location>
</feature>
<feature type="transmembrane region" description="Helical" evidence="1">
    <location>
        <begin position="143"/>
        <end position="163"/>
    </location>
</feature>
<keyword evidence="1" id="KW-0472">Membrane</keyword>
<keyword evidence="1" id="KW-1133">Transmembrane helix</keyword>